<evidence type="ECO:0000313" key="7">
    <source>
        <dbReference type="Proteomes" id="UP000028525"/>
    </source>
</evidence>
<evidence type="ECO:0000256" key="1">
    <source>
        <dbReference type="ARBA" id="ARBA00023015"/>
    </source>
</evidence>
<gene>
    <name evidence="6" type="ORF">IO98_21985</name>
</gene>
<accession>A0A084JD68</accession>
<dbReference type="Pfam" id="PF00440">
    <property type="entry name" value="TetR_N"/>
    <property type="match status" value="1"/>
</dbReference>
<dbReference type="InterPro" id="IPR050109">
    <property type="entry name" value="HTH-type_TetR-like_transc_reg"/>
</dbReference>
<dbReference type="EMBL" id="JPME01000039">
    <property type="protein sequence ID" value="KEZ86902.1"/>
    <property type="molecule type" value="Genomic_DNA"/>
</dbReference>
<dbReference type="InterPro" id="IPR009057">
    <property type="entry name" value="Homeodomain-like_sf"/>
</dbReference>
<keyword evidence="1" id="KW-0805">Transcription regulation</keyword>
<dbReference type="RefSeq" id="WP_038284507.1">
    <property type="nucleotide sequence ID" value="NZ_JPME01000039.1"/>
</dbReference>
<dbReference type="PRINTS" id="PR00455">
    <property type="entry name" value="HTHTETR"/>
</dbReference>
<dbReference type="PANTHER" id="PTHR30055:SF148">
    <property type="entry name" value="TETR-FAMILY TRANSCRIPTIONAL REGULATOR"/>
    <property type="match status" value="1"/>
</dbReference>
<keyword evidence="7" id="KW-1185">Reference proteome</keyword>
<dbReference type="InterPro" id="IPR036271">
    <property type="entry name" value="Tet_transcr_reg_TetR-rel_C_sf"/>
</dbReference>
<dbReference type="GO" id="GO:0003700">
    <property type="term" value="F:DNA-binding transcription factor activity"/>
    <property type="evidence" value="ECO:0007669"/>
    <property type="project" value="TreeGrafter"/>
</dbReference>
<dbReference type="Gene3D" id="1.10.10.60">
    <property type="entry name" value="Homeodomain-like"/>
    <property type="match status" value="1"/>
</dbReference>
<keyword evidence="3" id="KW-0804">Transcription</keyword>
<organism evidence="6 7">
    <name type="scientific">Lacrimispora celerecrescens</name>
    <dbReference type="NCBI Taxonomy" id="29354"/>
    <lineage>
        <taxon>Bacteria</taxon>
        <taxon>Bacillati</taxon>
        <taxon>Bacillota</taxon>
        <taxon>Clostridia</taxon>
        <taxon>Lachnospirales</taxon>
        <taxon>Lachnospiraceae</taxon>
        <taxon>Lacrimispora</taxon>
    </lineage>
</organism>
<sequence>MAEKGRPRSEKTEKAILAAAYKLLMEDGFQSVTVDSIAKEAGVSKATIYKWWPNKASVVADSFFAAAQQRIHTPDTGSVEKDLLLQLGNLSDFLETDRGRVITELIAQGQFDQDVANAYRTRYFAPRRLEAREILQRGLDRGELKKDMNIELSIDLIFAPLFYRMLVTGAEVDSDFIKNVVFYVLTGIKA</sequence>
<comment type="caution">
    <text evidence="6">The sequence shown here is derived from an EMBL/GenBank/DDBJ whole genome shotgun (WGS) entry which is preliminary data.</text>
</comment>
<dbReference type="Gene3D" id="1.10.357.10">
    <property type="entry name" value="Tetracycline Repressor, domain 2"/>
    <property type="match status" value="1"/>
</dbReference>
<protein>
    <submittedName>
        <fullName evidence="6">TetR family transcriptional regulator</fullName>
    </submittedName>
</protein>
<dbReference type="PANTHER" id="PTHR30055">
    <property type="entry name" value="HTH-TYPE TRANSCRIPTIONAL REGULATOR RUTR"/>
    <property type="match status" value="1"/>
</dbReference>
<dbReference type="InterPro" id="IPR011075">
    <property type="entry name" value="TetR_C"/>
</dbReference>
<dbReference type="SUPFAM" id="SSF48498">
    <property type="entry name" value="Tetracyclin repressor-like, C-terminal domain"/>
    <property type="match status" value="1"/>
</dbReference>
<dbReference type="STRING" id="29354.IO98_21985"/>
<proteinExistence type="predicted"/>
<dbReference type="SUPFAM" id="SSF46689">
    <property type="entry name" value="Homeodomain-like"/>
    <property type="match status" value="1"/>
</dbReference>
<dbReference type="OrthoDB" id="494991at2"/>
<dbReference type="PROSITE" id="PS50977">
    <property type="entry name" value="HTH_TETR_2"/>
    <property type="match status" value="1"/>
</dbReference>
<evidence type="ECO:0000256" key="4">
    <source>
        <dbReference type="PROSITE-ProRule" id="PRU00335"/>
    </source>
</evidence>
<keyword evidence="2 4" id="KW-0238">DNA-binding</keyword>
<evidence type="ECO:0000256" key="3">
    <source>
        <dbReference type="ARBA" id="ARBA00023163"/>
    </source>
</evidence>
<dbReference type="GO" id="GO:0000976">
    <property type="term" value="F:transcription cis-regulatory region binding"/>
    <property type="evidence" value="ECO:0007669"/>
    <property type="project" value="TreeGrafter"/>
</dbReference>
<dbReference type="InterPro" id="IPR001647">
    <property type="entry name" value="HTH_TetR"/>
</dbReference>
<dbReference type="Pfam" id="PF16859">
    <property type="entry name" value="TetR_C_11"/>
    <property type="match status" value="1"/>
</dbReference>
<evidence type="ECO:0000256" key="2">
    <source>
        <dbReference type="ARBA" id="ARBA00023125"/>
    </source>
</evidence>
<feature type="domain" description="HTH tetR-type" evidence="5">
    <location>
        <begin position="10"/>
        <end position="70"/>
    </location>
</feature>
<name>A0A084JD68_9FIRM</name>
<evidence type="ECO:0000313" key="6">
    <source>
        <dbReference type="EMBL" id="KEZ86902.1"/>
    </source>
</evidence>
<evidence type="ECO:0000259" key="5">
    <source>
        <dbReference type="PROSITE" id="PS50977"/>
    </source>
</evidence>
<dbReference type="Proteomes" id="UP000028525">
    <property type="component" value="Unassembled WGS sequence"/>
</dbReference>
<feature type="DNA-binding region" description="H-T-H motif" evidence="4">
    <location>
        <begin position="33"/>
        <end position="52"/>
    </location>
</feature>
<reference evidence="6 7" key="1">
    <citation type="submission" date="2014-07" db="EMBL/GenBank/DDBJ databases">
        <title>Draft genome of Clostridium celerecrescens 152B isolated from sediments associated with methane hydrate from Krishna Godavari basin.</title>
        <authorList>
            <person name="Honkalas V.S."/>
            <person name="Dabir A.P."/>
            <person name="Arora P."/>
            <person name="Dhakephalkar P.K."/>
        </authorList>
    </citation>
    <scope>NUCLEOTIDE SEQUENCE [LARGE SCALE GENOMIC DNA]</scope>
    <source>
        <strain evidence="6 7">152B</strain>
    </source>
</reference>
<dbReference type="AlphaFoldDB" id="A0A084JD68"/>